<feature type="domain" description="RNA polymerase sigma factor 70 region 4 type 2" evidence="5">
    <location>
        <begin position="129"/>
        <end position="169"/>
    </location>
</feature>
<gene>
    <name evidence="6" type="ORF">FWJ32_05480</name>
</gene>
<dbReference type="InterPro" id="IPR014284">
    <property type="entry name" value="RNA_pol_sigma-70_dom"/>
</dbReference>
<dbReference type="RefSeq" id="WP_149544969.1">
    <property type="nucleotide sequence ID" value="NZ_VTPS01000006.1"/>
</dbReference>
<dbReference type="EMBL" id="VTPS01000006">
    <property type="protein sequence ID" value="TZE82457.1"/>
    <property type="molecule type" value="Genomic_DNA"/>
</dbReference>
<name>A0A5D8QDL3_9THEO</name>
<dbReference type="InterPro" id="IPR013325">
    <property type="entry name" value="RNA_pol_sigma_r2"/>
</dbReference>
<dbReference type="Gene3D" id="1.20.120.1810">
    <property type="match status" value="1"/>
</dbReference>
<dbReference type="GO" id="GO:0003677">
    <property type="term" value="F:DNA binding"/>
    <property type="evidence" value="ECO:0007669"/>
    <property type="project" value="UniProtKB-KW"/>
</dbReference>
<reference evidence="6 7" key="1">
    <citation type="submission" date="2019-08" db="EMBL/GenBank/DDBJ databases">
        <title>Calorimonas adulescens gen. nov., sp. nov., an anaerobic thermophilic bacterium from Sakhalin hot spring.</title>
        <authorList>
            <person name="Khomyakova M.A."/>
            <person name="Merkel A.Y."/>
            <person name="Novikov A."/>
            <person name="Bonch-Osmolovskaya E.A."/>
            <person name="Slobodkin A.I."/>
        </authorList>
    </citation>
    <scope>NUCLEOTIDE SEQUENCE [LARGE SCALE GENOMIC DNA]</scope>
    <source>
        <strain evidence="6 7">A05MB</strain>
    </source>
</reference>
<dbReference type="CDD" id="cd06171">
    <property type="entry name" value="Sigma70_r4"/>
    <property type="match status" value="1"/>
</dbReference>
<sequence>METIVLSDLVRMAKSGDEEAAAEIIRRFAPLKIKLIKNYFGYGTDWDDYLAEGDRMILESIRDYNLEKNVPFESYLKIRLRYLYQNLRAKERELVYLDREIEDGISLVDILESDDPPLYEAIIGQAERDEVREALNDLTERQKTIIELHYYQDKSIRRCAEIMGISYQSAVELKGRAIDAMRERLKNF</sequence>
<dbReference type="GO" id="GO:0016987">
    <property type="term" value="F:sigma factor activity"/>
    <property type="evidence" value="ECO:0007669"/>
    <property type="project" value="UniProtKB-KW"/>
</dbReference>
<dbReference type="SUPFAM" id="SSF88659">
    <property type="entry name" value="Sigma3 and sigma4 domains of RNA polymerase sigma factors"/>
    <property type="match status" value="1"/>
</dbReference>
<keyword evidence="4" id="KW-0804">Transcription</keyword>
<dbReference type="NCBIfam" id="TIGR02937">
    <property type="entry name" value="sigma70-ECF"/>
    <property type="match status" value="1"/>
</dbReference>
<dbReference type="InterPro" id="IPR036388">
    <property type="entry name" value="WH-like_DNA-bd_sf"/>
</dbReference>
<evidence type="ECO:0000259" key="5">
    <source>
        <dbReference type="Pfam" id="PF08281"/>
    </source>
</evidence>
<dbReference type="AlphaFoldDB" id="A0A5D8QDL3"/>
<organism evidence="6 7">
    <name type="scientific">Calorimonas adulescens</name>
    <dbReference type="NCBI Taxonomy" id="2606906"/>
    <lineage>
        <taxon>Bacteria</taxon>
        <taxon>Bacillati</taxon>
        <taxon>Bacillota</taxon>
        <taxon>Clostridia</taxon>
        <taxon>Thermoanaerobacterales</taxon>
        <taxon>Thermoanaerobacteraceae</taxon>
        <taxon>Calorimonas</taxon>
    </lineage>
</organism>
<dbReference type="PANTHER" id="PTHR30385">
    <property type="entry name" value="SIGMA FACTOR F FLAGELLAR"/>
    <property type="match status" value="1"/>
</dbReference>
<keyword evidence="2" id="KW-0731">Sigma factor</keyword>
<evidence type="ECO:0000256" key="2">
    <source>
        <dbReference type="ARBA" id="ARBA00023082"/>
    </source>
</evidence>
<dbReference type="InterPro" id="IPR013324">
    <property type="entry name" value="RNA_pol_sigma_r3/r4-like"/>
</dbReference>
<evidence type="ECO:0000313" key="7">
    <source>
        <dbReference type="Proteomes" id="UP000322976"/>
    </source>
</evidence>
<dbReference type="Gene3D" id="1.10.10.10">
    <property type="entry name" value="Winged helix-like DNA-binding domain superfamily/Winged helix DNA-binding domain"/>
    <property type="match status" value="1"/>
</dbReference>
<keyword evidence="3" id="KW-0238">DNA-binding</keyword>
<evidence type="ECO:0000256" key="4">
    <source>
        <dbReference type="ARBA" id="ARBA00023163"/>
    </source>
</evidence>
<dbReference type="Proteomes" id="UP000322976">
    <property type="component" value="Unassembled WGS sequence"/>
</dbReference>
<evidence type="ECO:0000256" key="3">
    <source>
        <dbReference type="ARBA" id="ARBA00023125"/>
    </source>
</evidence>
<keyword evidence="7" id="KW-1185">Reference proteome</keyword>
<evidence type="ECO:0000256" key="1">
    <source>
        <dbReference type="ARBA" id="ARBA00023015"/>
    </source>
</evidence>
<comment type="caution">
    <text evidence="6">The sequence shown here is derived from an EMBL/GenBank/DDBJ whole genome shotgun (WGS) entry which is preliminary data.</text>
</comment>
<evidence type="ECO:0000313" key="6">
    <source>
        <dbReference type="EMBL" id="TZE82457.1"/>
    </source>
</evidence>
<dbReference type="InterPro" id="IPR013249">
    <property type="entry name" value="RNA_pol_sigma70_r4_t2"/>
</dbReference>
<protein>
    <submittedName>
        <fullName evidence="6">Sigma-70 family RNA polymerase sigma factor</fullName>
    </submittedName>
</protein>
<dbReference type="Pfam" id="PF08281">
    <property type="entry name" value="Sigma70_r4_2"/>
    <property type="match status" value="1"/>
</dbReference>
<accession>A0A5D8QDL3</accession>
<keyword evidence="1" id="KW-0805">Transcription regulation</keyword>
<dbReference type="GO" id="GO:0006352">
    <property type="term" value="P:DNA-templated transcription initiation"/>
    <property type="evidence" value="ECO:0007669"/>
    <property type="project" value="InterPro"/>
</dbReference>
<proteinExistence type="predicted"/>
<dbReference type="SUPFAM" id="SSF88946">
    <property type="entry name" value="Sigma2 domain of RNA polymerase sigma factors"/>
    <property type="match status" value="1"/>
</dbReference>